<gene>
    <name evidence="2" type="ORF">GON04_04135</name>
</gene>
<feature type="transmembrane region" description="Helical" evidence="1">
    <location>
        <begin position="77"/>
        <end position="101"/>
    </location>
</feature>
<dbReference type="InterPro" id="IPR046730">
    <property type="entry name" value="DUF6622"/>
</dbReference>
<dbReference type="EMBL" id="WSEL01000003">
    <property type="protein sequence ID" value="MVQ28620.1"/>
    <property type="molecule type" value="Genomic_DNA"/>
</dbReference>
<protein>
    <recommendedName>
        <fullName evidence="4">DUF1453 domain-containing protein</fullName>
    </recommendedName>
</protein>
<sequence length="183" mass="19227">MLLSIVLHQPQLLIAIVRGTPTWVWGLLAALVGFGASQLRDRTASLARISTLPVAMAAFSAFGMVSAFGAAPNMDELLAVWLGVAAAVTAALAPGRAAAVYDARRREYRLPGSVVPLLLMAGIFLVKWSVGVELALQPQVVRDASFTLPVAALYGLATGLFVGRAARLWRLAVRRPAVAPASA</sequence>
<dbReference type="RefSeq" id="WP_157396700.1">
    <property type="nucleotide sequence ID" value="NZ_WSEL01000003.1"/>
</dbReference>
<proteinExistence type="predicted"/>
<accession>A0A6N8IQS2</accession>
<evidence type="ECO:0000313" key="3">
    <source>
        <dbReference type="Proteomes" id="UP000469385"/>
    </source>
</evidence>
<name>A0A6N8IQS2_9BURK</name>
<keyword evidence="1" id="KW-1133">Transmembrane helix</keyword>
<feature type="transmembrane region" description="Helical" evidence="1">
    <location>
        <begin position="12"/>
        <end position="34"/>
    </location>
</feature>
<reference evidence="2 3" key="1">
    <citation type="submission" date="2019-12" db="EMBL/GenBank/DDBJ databases">
        <authorList>
            <person name="Huq M.A."/>
        </authorList>
    </citation>
    <scope>NUCLEOTIDE SEQUENCE [LARGE SCALE GENOMIC DNA]</scope>
    <source>
        <strain evidence="2 3">MAH-25</strain>
    </source>
</reference>
<keyword evidence="1" id="KW-0472">Membrane</keyword>
<feature type="transmembrane region" description="Helical" evidence="1">
    <location>
        <begin position="46"/>
        <end position="71"/>
    </location>
</feature>
<evidence type="ECO:0000313" key="2">
    <source>
        <dbReference type="EMBL" id="MVQ28620.1"/>
    </source>
</evidence>
<evidence type="ECO:0000256" key="1">
    <source>
        <dbReference type="SAM" id="Phobius"/>
    </source>
</evidence>
<keyword evidence="3" id="KW-1185">Reference proteome</keyword>
<dbReference type="Proteomes" id="UP000469385">
    <property type="component" value="Unassembled WGS sequence"/>
</dbReference>
<evidence type="ECO:0008006" key="4">
    <source>
        <dbReference type="Google" id="ProtNLM"/>
    </source>
</evidence>
<feature type="transmembrane region" description="Helical" evidence="1">
    <location>
        <begin position="146"/>
        <end position="166"/>
    </location>
</feature>
<dbReference type="AlphaFoldDB" id="A0A6N8IQS2"/>
<comment type="caution">
    <text evidence="2">The sequence shown here is derived from an EMBL/GenBank/DDBJ whole genome shotgun (WGS) entry which is preliminary data.</text>
</comment>
<feature type="transmembrane region" description="Helical" evidence="1">
    <location>
        <begin position="108"/>
        <end position="126"/>
    </location>
</feature>
<dbReference type="Pfam" id="PF20327">
    <property type="entry name" value="DUF6622"/>
    <property type="match status" value="1"/>
</dbReference>
<organism evidence="2 3">
    <name type="scientific">Ramlibacter pinisoli</name>
    <dbReference type="NCBI Taxonomy" id="2682844"/>
    <lineage>
        <taxon>Bacteria</taxon>
        <taxon>Pseudomonadati</taxon>
        <taxon>Pseudomonadota</taxon>
        <taxon>Betaproteobacteria</taxon>
        <taxon>Burkholderiales</taxon>
        <taxon>Comamonadaceae</taxon>
        <taxon>Ramlibacter</taxon>
    </lineage>
</organism>
<keyword evidence="1" id="KW-0812">Transmembrane</keyword>